<accession>A0ABY1S2B6</accession>
<dbReference type="InterPro" id="IPR050134">
    <property type="entry name" value="NAD-dep_sirtuin_deacylases"/>
</dbReference>
<dbReference type="Gene3D" id="3.30.1600.10">
    <property type="entry name" value="SIR2/SIRT2 'Small Domain"/>
    <property type="match status" value="1"/>
</dbReference>
<feature type="active site" description="Proton acceptor" evidence="4">
    <location>
        <position position="131"/>
    </location>
</feature>
<evidence type="ECO:0000313" key="6">
    <source>
        <dbReference type="EMBL" id="SMR76602.1"/>
    </source>
</evidence>
<evidence type="ECO:0000259" key="5">
    <source>
        <dbReference type="PROSITE" id="PS50305"/>
    </source>
</evidence>
<feature type="binding site" evidence="4">
    <location>
        <position position="139"/>
    </location>
    <ligand>
        <name>Zn(2+)</name>
        <dbReference type="ChEBI" id="CHEBI:29105"/>
    </ligand>
</feature>
<reference evidence="6 7" key="1">
    <citation type="submission" date="2017-05" db="EMBL/GenBank/DDBJ databases">
        <authorList>
            <person name="Varghese N."/>
            <person name="Submissions S."/>
        </authorList>
    </citation>
    <scope>NUCLEOTIDE SEQUENCE [LARGE SCALE GENOMIC DNA]</scope>
    <source>
        <strain evidence="6 7">CGMCC 1.7287</strain>
    </source>
</reference>
<dbReference type="EMBL" id="FXWV01000012">
    <property type="protein sequence ID" value="SMR76602.1"/>
    <property type="molecule type" value="Genomic_DNA"/>
</dbReference>
<keyword evidence="2" id="KW-0808">Transferase</keyword>
<dbReference type="InterPro" id="IPR026590">
    <property type="entry name" value="Ssirtuin_cat_dom"/>
</dbReference>
<organism evidence="6 7">
    <name type="scientific">Marinobacterium sediminicola</name>
    <dbReference type="NCBI Taxonomy" id="518898"/>
    <lineage>
        <taxon>Bacteria</taxon>
        <taxon>Pseudomonadati</taxon>
        <taxon>Pseudomonadota</taxon>
        <taxon>Gammaproteobacteria</taxon>
        <taxon>Oceanospirillales</taxon>
        <taxon>Oceanospirillaceae</taxon>
        <taxon>Marinobacterium</taxon>
    </lineage>
</organism>
<keyword evidence="4" id="KW-0479">Metal-binding</keyword>
<dbReference type="Pfam" id="PF02146">
    <property type="entry name" value="SIR2"/>
    <property type="match status" value="1"/>
</dbReference>
<keyword evidence="4" id="KW-0862">Zinc</keyword>
<comment type="caution">
    <text evidence="6">The sequence shown here is derived from an EMBL/GenBank/DDBJ whole genome shotgun (WGS) entry which is preliminary data.</text>
</comment>
<evidence type="ECO:0000256" key="2">
    <source>
        <dbReference type="ARBA" id="ARBA00022679"/>
    </source>
</evidence>
<evidence type="ECO:0000256" key="3">
    <source>
        <dbReference type="ARBA" id="ARBA00023027"/>
    </source>
</evidence>
<dbReference type="Proteomes" id="UP001159257">
    <property type="component" value="Unassembled WGS sequence"/>
</dbReference>
<dbReference type="PANTHER" id="PTHR11085">
    <property type="entry name" value="NAD-DEPENDENT PROTEIN DEACYLASE SIRTUIN-5, MITOCHONDRIAL-RELATED"/>
    <property type="match status" value="1"/>
</dbReference>
<dbReference type="InterPro" id="IPR026591">
    <property type="entry name" value="Sirtuin_cat_small_dom_sf"/>
</dbReference>
<evidence type="ECO:0000256" key="1">
    <source>
        <dbReference type="ARBA" id="ARBA00012928"/>
    </source>
</evidence>
<dbReference type="InterPro" id="IPR003000">
    <property type="entry name" value="Sirtuin"/>
</dbReference>
<keyword evidence="7" id="KW-1185">Reference proteome</keyword>
<evidence type="ECO:0000256" key="4">
    <source>
        <dbReference type="PROSITE-ProRule" id="PRU00236"/>
    </source>
</evidence>
<dbReference type="InterPro" id="IPR029035">
    <property type="entry name" value="DHS-like_NAD/FAD-binding_dom"/>
</dbReference>
<keyword evidence="3" id="KW-0520">NAD</keyword>
<name>A0ABY1S2B6_9GAMM</name>
<dbReference type="Gene3D" id="3.40.50.1220">
    <property type="entry name" value="TPP-binding domain"/>
    <property type="match status" value="1"/>
</dbReference>
<feature type="binding site" evidence="4">
    <location>
        <position position="166"/>
    </location>
    <ligand>
        <name>Zn(2+)</name>
        <dbReference type="ChEBI" id="CHEBI:29105"/>
    </ligand>
</feature>
<protein>
    <recommendedName>
        <fullName evidence="1">protein acetyllysine N-acetyltransferase</fullName>
        <ecNumber evidence="1">2.3.1.286</ecNumber>
    </recommendedName>
</protein>
<feature type="binding site" evidence="4">
    <location>
        <position position="168"/>
    </location>
    <ligand>
        <name>Zn(2+)</name>
        <dbReference type="ChEBI" id="CHEBI:29105"/>
    </ligand>
</feature>
<dbReference type="RefSeq" id="WP_239040146.1">
    <property type="nucleotide sequence ID" value="NZ_BAAAEY010000008.1"/>
</dbReference>
<evidence type="ECO:0000313" key="7">
    <source>
        <dbReference type="Proteomes" id="UP001159257"/>
    </source>
</evidence>
<gene>
    <name evidence="6" type="ORF">SAMN04487964_11212</name>
</gene>
<dbReference type="PANTHER" id="PTHR11085:SF4">
    <property type="entry name" value="NAD-DEPENDENT PROTEIN DEACYLASE"/>
    <property type="match status" value="1"/>
</dbReference>
<feature type="binding site" evidence="4">
    <location>
        <position position="144"/>
    </location>
    <ligand>
        <name>Zn(2+)</name>
        <dbReference type="ChEBI" id="CHEBI:29105"/>
    </ligand>
</feature>
<proteinExistence type="predicted"/>
<dbReference type="PROSITE" id="PS50305">
    <property type="entry name" value="SIRTUIN"/>
    <property type="match status" value="1"/>
</dbReference>
<sequence>MTDAFSQGNAFRQAAEYLAQARRLVIFAGAGMSADSGLPTFRDEDGLWRQPGSSQFELASYRLFEQNPAESWAFYTARQRRYAQASPHSGYAILRRWCEHLGDDHCFVFTSNVDGYFQRAGFPADRVLECHGSIWQHYCSRPECETRQSATSEAQGCETDIRVARCQCGAPLRPHVMMFGDRSFDHARLQSARARWAAFQQSLGSHEPYVLLEIGVGSTVTTVEDACWALSRGALAVIQINPTKPAPDSTYCAWIALNDTAQVALERLERLRRKHSAR</sequence>
<dbReference type="EC" id="2.3.1.286" evidence="1"/>
<dbReference type="SUPFAM" id="SSF52467">
    <property type="entry name" value="DHS-like NAD/FAD-binding domain"/>
    <property type="match status" value="1"/>
</dbReference>
<feature type="domain" description="Deacetylase sirtuin-type" evidence="5">
    <location>
        <begin position="4"/>
        <end position="275"/>
    </location>
</feature>